<dbReference type="Pfam" id="PF00644">
    <property type="entry name" value="PARP"/>
    <property type="match status" value="1"/>
</dbReference>
<dbReference type="InterPro" id="IPR037197">
    <property type="entry name" value="WWE_dom_sf"/>
</dbReference>
<keyword evidence="4" id="KW-0597">Phosphoprotein</keyword>
<dbReference type="InterPro" id="IPR057602">
    <property type="entry name" value="Zfn-CCCH_PARP12"/>
</dbReference>
<organism evidence="16 17">
    <name type="scientific">Mya arenaria</name>
    <name type="common">Soft-shell clam</name>
    <dbReference type="NCBI Taxonomy" id="6604"/>
    <lineage>
        <taxon>Eukaryota</taxon>
        <taxon>Metazoa</taxon>
        <taxon>Spiralia</taxon>
        <taxon>Lophotrochozoa</taxon>
        <taxon>Mollusca</taxon>
        <taxon>Bivalvia</taxon>
        <taxon>Autobranchia</taxon>
        <taxon>Heteroconchia</taxon>
        <taxon>Euheterodonta</taxon>
        <taxon>Imparidentia</taxon>
        <taxon>Neoheterodontei</taxon>
        <taxon>Myida</taxon>
        <taxon>Myoidea</taxon>
        <taxon>Myidae</taxon>
        <taxon>Mya</taxon>
    </lineage>
</organism>
<reference evidence="16" key="1">
    <citation type="submission" date="2022-11" db="EMBL/GenBank/DDBJ databases">
        <title>Centuries of genome instability and evolution in soft-shell clam transmissible cancer (bioRxiv).</title>
        <authorList>
            <person name="Hart S.F.M."/>
            <person name="Yonemitsu M.A."/>
            <person name="Giersch R.M."/>
            <person name="Beal B.F."/>
            <person name="Arriagada G."/>
            <person name="Davis B.W."/>
            <person name="Ostrander E.A."/>
            <person name="Goff S.P."/>
            <person name="Metzger M.J."/>
        </authorList>
    </citation>
    <scope>NUCLEOTIDE SEQUENCE</scope>
    <source>
        <strain evidence="16">MELC-2E11</strain>
        <tissue evidence="16">Siphon/mantle</tissue>
    </source>
</reference>
<evidence type="ECO:0000256" key="11">
    <source>
        <dbReference type="PROSITE-ProRule" id="PRU00723"/>
    </source>
</evidence>
<feature type="domain" description="C3H1-type" evidence="13">
    <location>
        <begin position="145"/>
        <end position="176"/>
    </location>
</feature>
<feature type="region of interest" description="Disordered" evidence="12">
    <location>
        <begin position="466"/>
        <end position="492"/>
    </location>
</feature>
<protein>
    <submittedName>
        <fullName evidence="16">PAR12-like protein</fullName>
    </submittedName>
</protein>
<keyword evidence="17" id="KW-1185">Reference proteome</keyword>
<evidence type="ECO:0000313" key="16">
    <source>
        <dbReference type="EMBL" id="WAR14224.1"/>
    </source>
</evidence>
<dbReference type="Pfam" id="PF25261">
    <property type="entry name" value="zf-CCCH_PARP12"/>
    <property type="match status" value="1"/>
</dbReference>
<dbReference type="InterPro" id="IPR012317">
    <property type="entry name" value="Poly(ADP-ribose)pol_cat_dom"/>
</dbReference>
<dbReference type="PROSITE" id="PS51059">
    <property type="entry name" value="PARP_CATALYTIC"/>
    <property type="match status" value="1"/>
</dbReference>
<keyword evidence="8 11" id="KW-0862">Zinc</keyword>
<evidence type="ECO:0000256" key="1">
    <source>
        <dbReference type="ARBA" id="ARBA00004123"/>
    </source>
</evidence>
<dbReference type="PANTHER" id="PTHR45740:SF2">
    <property type="entry name" value="POLY [ADP-RIBOSE] POLYMERASE"/>
    <property type="match status" value="1"/>
</dbReference>
<comment type="subcellular location">
    <subcellularLocation>
        <location evidence="2">Cytoplasm</location>
    </subcellularLocation>
    <subcellularLocation>
        <location evidence="1">Nucleus</location>
    </subcellularLocation>
</comment>
<feature type="compositionally biased region" description="Basic and acidic residues" evidence="12">
    <location>
        <begin position="466"/>
        <end position="478"/>
    </location>
</feature>
<dbReference type="Gene3D" id="3.90.228.10">
    <property type="match status" value="1"/>
</dbReference>
<feature type="domain" description="PARP catalytic" evidence="15">
    <location>
        <begin position="482"/>
        <end position="681"/>
    </location>
</feature>
<gene>
    <name evidence="16" type="ORF">MAR_004329</name>
</gene>
<sequence>MAMAIDQDKDDIVRRVIRFLASQPNYAIGFADLHANFNALMEGRQFERLLRNYTDQFELFEDGQLFVRLSIKVKVCEMHCSNQTCPGNISVCKGLHICKRYILYGNCTHNPCIVGHDLTTSHNMEVLSQLLLNQLPMPLVEDLLKRPTKICEFYNMAGGCRNNEAGKPCTYLHLCKNYITRECITDNCQRSHFIHKSTVRNVLEKHGISMGKIPKKNLAEFKKIMQNAATKICEFYNKNGGCRNDKNGKPCPYLHLCKNYITRECVTENCQRSHFIHESTVRNVLEKHGISKYRSSQDTEISLESRCSYFAQCFNYHCELLYQWFYRFDDSSNWKTVEPLENMRMELHYSDPANVEYCLFIEDVSVQLKFKTMKAEGEGKHLTFHRVSTESSAILDSHPLATSWQWFWMAENGHRSKISSEDLEQAYISNPDGQLKFSTQEHEYKLDFAKMVQCNIHHKTEREVSRRPKFVSKDELERRKKQPVIQKPAGSATSGFVPVAPPHWNLRRTDELLNHCELVLLDERNPSMNTEYNEIENIKKDKLKKRNKGVDVEERQLFHGTSNDTVEAIYRQGFDFRLSGTASGTAYGKGSYFATTAKYSNCYTDRQKETMGMFIAKVLVGDYTKGDKSYSRPPQKDPHDLSSPLYDSCVDSVIDPKIFVIFELGQVYPEYLIKYKSDFSP</sequence>
<evidence type="ECO:0000313" key="17">
    <source>
        <dbReference type="Proteomes" id="UP001164746"/>
    </source>
</evidence>
<dbReference type="Proteomes" id="UP001164746">
    <property type="component" value="Chromosome 9"/>
</dbReference>
<dbReference type="PANTHER" id="PTHR45740">
    <property type="entry name" value="POLY [ADP-RIBOSE] POLYMERASE"/>
    <property type="match status" value="1"/>
</dbReference>
<evidence type="ECO:0000256" key="12">
    <source>
        <dbReference type="SAM" id="MobiDB-lite"/>
    </source>
</evidence>
<evidence type="ECO:0000256" key="2">
    <source>
        <dbReference type="ARBA" id="ARBA00004496"/>
    </source>
</evidence>
<evidence type="ECO:0000259" key="15">
    <source>
        <dbReference type="PROSITE" id="PS51059"/>
    </source>
</evidence>
<dbReference type="PROSITE" id="PS50103">
    <property type="entry name" value="ZF_C3H1"/>
    <property type="match status" value="2"/>
</dbReference>
<dbReference type="Gene3D" id="3.30.720.50">
    <property type="match status" value="1"/>
</dbReference>
<evidence type="ECO:0000256" key="8">
    <source>
        <dbReference type="ARBA" id="ARBA00022833"/>
    </source>
</evidence>
<feature type="zinc finger region" description="C3H1-type" evidence="11">
    <location>
        <begin position="227"/>
        <end position="258"/>
    </location>
</feature>
<dbReference type="InterPro" id="IPR051712">
    <property type="entry name" value="ARTD-AVP"/>
</dbReference>
<dbReference type="Pfam" id="PF02825">
    <property type="entry name" value="WWE"/>
    <property type="match status" value="1"/>
</dbReference>
<keyword evidence="9" id="KW-0539">Nucleus</keyword>
<feature type="domain" description="WWE" evidence="14">
    <location>
        <begin position="392"/>
        <end position="466"/>
    </location>
</feature>
<keyword evidence="7 11" id="KW-0863">Zinc-finger</keyword>
<evidence type="ECO:0000256" key="3">
    <source>
        <dbReference type="ARBA" id="ARBA00022490"/>
    </source>
</evidence>
<keyword evidence="3" id="KW-0963">Cytoplasm</keyword>
<dbReference type="InterPro" id="IPR004170">
    <property type="entry name" value="WWE_dom"/>
</dbReference>
<evidence type="ECO:0000256" key="7">
    <source>
        <dbReference type="ARBA" id="ARBA00022771"/>
    </source>
</evidence>
<dbReference type="EMBL" id="CP111020">
    <property type="protein sequence ID" value="WAR14224.1"/>
    <property type="molecule type" value="Genomic_DNA"/>
</dbReference>
<keyword evidence="6" id="KW-0677">Repeat</keyword>
<dbReference type="SUPFAM" id="SSF56399">
    <property type="entry name" value="ADP-ribosylation"/>
    <property type="match status" value="1"/>
</dbReference>
<feature type="domain" description="C3H1-type" evidence="13">
    <location>
        <begin position="227"/>
        <end position="258"/>
    </location>
</feature>
<keyword evidence="5 11" id="KW-0479">Metal-binding</keyword>
<proteinExistence type="inferred from homology"/>
<evidence type="ECO:0000256" key="6">
    <source>
        <dbReference type="ARBA" id="ARBA00022737"/>
    </source>
</evidence>
<evidence type="ECO:0000259" key="13">
    <source>
        <dbReference type="PROSITE" id="PS50103"/>
    </source>
</evidence>
<dbReference type="PROSITE" id="PS50918">
    <property type="entry name" value="WWE"/>
    <property type="match status" value="1"/>
</dbReference>
<evidence type="ECO:0000256" key="10">
    <source>
        <dbReference type="ARBA" id="ARBA00024347"/>
    </source>
</evidence>
<comment type="similarity">
    <text evidence="10">Belongs to the ARTD/PARP family.</text>
</comment>
<dbReference type="InterPro" id="IPR000571">
    <property type="entry name" value="Znf_CCCH"/>
</dbReference>
<dbReference type="SUPFAM" id="SSF117839">
    <property type="entry name" value="WWE domain"/>
    <property type="match status" value="1"/>
</dbReference>
<feature type="zinc finger region" description="C3H1-type" evidence="11">
    <location>
        <begin position="145"/>
        <end position="176"/>
    </location>
</feature>
<name>A0ABY7F0F2_MYAAR</name>
<dbReference type="CDD" id="cd01439">
    <property type="entry name" value="TCCD_inducible_PARP_like"/>
    <property type="match status" value="1"/>
</dbReference>
<accession>A0ABY7F0F2</accession>
<evidence type="ECO:0000256" key="9">
    <source>
        <dbReference type="ARBA" id="ARBA00023242"/>
    </source>
</evidence>
<evidence type="ECO:0000259" key="14">
    <source>
        <dbReference type="PROSITE" id="PS50918"/>
    </source>
</evidence>
<evidence type="ECO:0000256" key="5">
    <source>
        <dbReference type="ARBA" id="ARBA00022723"/>
    </source>
</evidence>
<evidence type="ECO:0000256" key="4">
    <source>
        <dbReference type="ARBA" id="ARBA00022553"/>
    </source>
</evidence>